<reference evidence="7 8" key="1">
    <citation type="submission" date="2022-03" db="EMBL/GenBank/DDBJ databases">
        <authorList>
            <person name="Macdonald S."/>
            <person name="Ahmed S."/>
            <person name="Newling K."/>
        </authorList>
    </citation>
    <scope>NUCLEOTIDE SEQUENCE [LARGE SCALE GENOMIC DNA]</scope>
</reference>
<proteinExistence type="inferred from homology"/>
<evidence type="ECO:0000313" key="7">
    <source>
        <dbReference type="EMBL" id="CAH8303425.1"/>
    </source>
</evidence>
<gene>
    <name evidence="7" type="ORF">ERUC_LOCUS3401</name>
</gene>
<keyword evidence="4 6" id="KW-0964">Secreted</keyword>
<dbReference type="Pfam" id="PF05938">
    <property type="entry name" value="Self-incomp_S1"/>
    <property type="match status" value="1"/>
</dbReference>
<evidence type="ECO:0000256" key="5">
    <source>
        <dbReference type="ARBA" id="ARBA00022729"/>
    </source>
</evidence>
<evidence type="ECO:0000256" key="2">
    <source>
        <dbReference type="ARBA" id="ARBA00005581"/>
    </source>
</evidence>
<evidence type="ECO:0000256" key="6">
    <source>
        <dbReference type="RuleBase" id="RU367044"/>
    </source>
</evidence>
<comment type="caution">
    <text evidence="7">The sequence shown here is derived from an EMBL/GenBank/DDBJ whole genome shotgun (WGS) entry which is preliminary data.</text>
</comment>
<feature type="chain" id="PRO_5044529770" description="S-protein homolog" evidence="6">
    <location>
        <begin position="24"/>
        <end position="142"/>
    </location>
</feature>
<evidence type="ECO:0000256" key="1">
    <source>
        <dbReference type="ARBA" id="ARBA00004613"/>
    </source>
</evidence>
<protein>
    <recommendedName>
        <fullName evidence="6">S-protein homolog</fullName>
    </recommendedName>
</protein>
<dbReference type="GO" id="GO:0060320">
    <property type="term" value="P:rejection of self pollen"/>
    <property type="evidence" value="ECO:0007669"/>
    <property type="project" value="UniProtKB-KW"/>
</dbReference>
<evidence type="ECO:0000256" key="4">
    <source>
        <dbReference type="ARBA" id="ARBA00022525"/>
    </source>
</evidence>
<comment type="subcellular location">
    <subcellularLocation>
        <location evidence="1 6">Secreted</location>
    </subcellularLocation>
</comment>
<evidence type="ECO:0000313" key="8">
    <source>
        <dbReference type="Proteomes" id="UP001642260"/>
    </source>
</evidence>
<keyword evidence="5 6" id="KW-0732">Signal</keyword>
<sequence length="142" mass="16485">MAKMNKWQVYVIAISLFIHLAAAARVEGITEEKTVKISNHLLIGDTLTVHCKSKNDDLGVQTLPPYSSWSFKFRPAVFGTTLFFCNFKWGKESHWFNIYDDNRDGPRNEHPCVLCLWNIYPSLACKFDGIDLKYNLCYDWNK</sequence>
<accession>A0ABC8J406</accession>
<dbReference type="EMBL" id="CAKOAT010058488">
    <property type="protein sequence ID" value="CAH8303425.1"/>
    <property type="molecule type" value="Genomic_DNA"/>
</dbReference>
<dbReference type="Proteomes" id="UP001642260">
    <property type="component" value="Unassembled WGS sequence"/>
</dbReference>
<organism evidence="7 8">
    <name type="scientific">Eruca vesicaria subsp. sativa</name>
    <name type="common">Garden rocket</name>
    <name type="synonym">Eruca sativa</name>
    <dbReference type="NCBI Taxonomy" id="29727"/>
    <lineage>
        <taxon>Eukaryota</taxon>
        <taxon>Viridiplantae</taxon>
        <taxon>Streptophyta</taxon>
        <taxon>Embryophyta</taxon>
        <taxon>Tracheophyta</taxon>
        <taxon>Spermatophyta</taxon>
        <taxon>Magnoliopsida</taxon>
        <taxon>eudicotyledons</taxon>
        <taxon>Gunneridae</taxon>
        <taxon>Pentapetalae</taxon>
        <taxon>rosids</taxon>
        <taxon>malvids</taxon>
        <taxon>Brassicales</taxon>
        <taxon>Brassicaceae</taxon>
        <taxon>Brassiceae</taxon>
        <taxon>Eruca</taxon>
    </lineage>
</organism>
<feature type="signal peptide" evidence="6">
    <location>
        <begin position="1"/>
        <end position="23"/>
    </location>
</feature>
<comment type="similarity">
    <text evidence="2 6">Belongs to the plant self-incompatibility (S1) protein family.</text>
</comment>
<dbReference type="GO" id="GO:0005576">
    <property type="term" value="C:extracellular region"/>
    <property type="evidence" value="ECO:0007669"/>
    <property type="project" value="UniProtKB-SubCell"/>
</dbReference>
<dbReference type="AlphaFoldDB" id="A0ABC8J406"/>
<keyword evidence="3 6" id="KW-0713">Self-incompatibility</keyword>
<name>A0ABC8J406_ERUVS</name>
<dbReference type="InterPro" id="IPR010264">
    <property type="entry name" value="Self-incomp_S1"/>
</dbReference>
<dbReference type="PANTHER" id="PTHR31232:SF157">
    <property type="entry name" value="S-PROTEIN HOMOLOG"/>
    <property type="match status" value="1"/>
</dbReference>
<dbReference type="PANTHER" id="PTHR31232">
    <property type="match status" value="1"/>
</dbReference>
<evidence type="ECO:0000256" key="3">
    <source>
        <dbReference type="ARBA" id="ARBA00022471"/>
    </source>
</evidence>
<keyword evidence="8" id="KW-1185">Reference proteome</keyword>